<gene>
    <name evidence="1" type="ORF">GCM10010915_19890</name>
</gene>
<dbReference type="RefSeq" id="WP_188712086.1">
    <property type="nucleotide sequence ID" value="NZ_BMHO01000001.1"/>
</dbReference>
<dbReference type="EMBL" id="BMHO01000001">
    <property type="protein sequence ID" value="GGD39172.1"/>
    <property type="molecule type" value="Genomic_DNA"/>
</dbReference>
<reference evidence="1" key="2">
    <citation type="submission" date="2020-09" db="EMBL/GenBank/DDBJ databases">
        <authorList>
            <person name="Sun Q."/>
            <person name="Zhou Y."/>
        </authorList>
    </citation>
    <scope>NUCLEOTIDE SEQUENCE</scope>
    <source>
        <strain evidence="1">CGMCC 1.15152</strain>
    </source>
</reference>
<evidence type="ECO:0000313" key="1">
    <source>
        <dbReference type="EMBL" id="GGD39172.1"/>
    </source>
</evidence>
<dbReference type="Proteomes" id="UP000633205">
    <property type="component" value="Unassembled WGS sequence"/>
</dbReference>
<comment type="caution">
    <text evidence="1">The sequence shown here is derived from an EMBL/GenBank/DDBJ whole genome shotgun (WGS) entry which is preliminary data.</text>
</comment>
<sequence>MSAEIHTWWPRLSVEAKHALREHPGAVIPAEVRVEIGEITGGTVEEGARLSDDEVQFIETQREQVD</sequence>
<protein>
    <submittedName>
        <fullName evidence="1">Uncharacterized protein</fullName>
    </submittedName>
</protein>
<proteinExistence type="predicted"/>
<name>A0A916YCM5_9MICO</name>
<keyword evidence="2" id="KW-1185">Reference proteome</keyword>
<accession>A0A916YCM5</accession>
<dbReference type="AlphaFoldDB" id="A0A916YCM5"/>
<organism evidence="1 2">
    <name type="scientific">Microbacterium faecale</name>
    <dbReference type="NCBI Taxonomy" id="1804630"/>
    <lineage>
        <taxon>Bacteria</taxon>
        <taxon>Bacillati</taxon>
        <taxon>Actinomycetota</taxon>
        <taxon>Actinomycetes</taxon>
        <taxon>Micrococcales</taxon>
        <taxon>Microbacteriaceae</taxon>
        <taxon>Microbacterium</taxon>
    </lineage>
</organism>
<reference evidence="1" key="1">
    <citation type="journal article" date="2014" name="Int. J. Syst. Evol. Microbiol.">
        <title>Complete genome sequence of Corynebacterium casei LMG S-19264T (=DSM 44701T), isolated from a smear-ripened cheese.</title>
        <authorList>
            <consortium name="US DOE Joint Genome Institute (JGI-PGF)"/>
            <person name="Walter F."/>
            <person name="Albersmeier A."/>
            <person name="Kalinowski J."/>
            <person name="Ruckert C."/>
        </authorList>
    </citation>
    <scope>NUCLEOTIDE SEQUENCE</scope>
    <source>
        <strain evidence="1">CGMCC 1.15152</strain>
    </source>
</reference>
<evidence type="ECO:0000313" key="2">
    <source>
        <dbReference type="Proteomes" id="UP000633205"/>
    </source>
</evidence>